<dbReference type="EMBL" id="JAEFCI010008404">
    <property type="protein sequence ID" value="KAG5458486.1"/>
    <property type="molecule type" value="Genomic_DNA"/>
</dbReference>
<organism evidence="9 10">
    <name type="scientific">Olpidium bornovanus</name>
    <dbReference type="NCBI Taxonomy" id="278681"/>
    <lineage>
        <taxon>Eukaryota</taxon>
        <taxon>Fungi</taxon>
        <taxon>Fungi incertae sedis</taxon>
        <taxon>Olpidiomycota</taxon>
        <taxon>Olpidiomycotina</taxon>
        <taxon>Olpidiomycetes</taxon>
        <taxon>Olpidiales</taxon>
        <taxon>Olpidiaceae</taxon>
        <taxon>Olpidium</taxon>
    </lineage>
</organism>
<dbReference type="GO" id="GO:0005802">
    <property type="term" value="C:trans-Golgi network"/>
    <property type="evidence" value="ECO:0007669"/>
    <property type="project" value="TreeGrafter"/>
</dbReference>
<dbReference type="InterPro" id="IPR022398">
    <property type="entry name" value="Peptidase_S8_His-AS"/>
</dbReference>
<reference evidence="9 10" key="1">
    <citation type="journal article" name="Sci. Rep.">
        <title>Genome-scale phylogenetic analyses confirm Olpidium as the closest living zoosporic fungus to the non-flagellated, terrestrial fungi.</title>
        <authorList>
            <person name="Chang Y."/>
            <person name="Rochon D."/>
            <person name="Sekimoto S."/>
            <person name="Wang Y."/>
            <person name="Chovatia M."/>
            <person name="Sandor L."/>
            <person name="Salamov A."/>
            <person name="Grigoriev I.V."/>
            <person name="Stajich J.E."/>
            <person name="Spatafora J.W."/>
        </authorList>
    </citation>
    <scope>NUCLEOTIDE SEQUENCE [LARGE SCALE GENOMIC DNA]</scope>
    <source>
        <strain evidence="9">S191</strain>
    </source>
</reference>
<dbReference type="GO" id="GO:0000139">
    <property type="term" value="C:Golgi membrane"/>
    <property type="evidence" value="ECO:0007669"/>
    <property type="project" value="TreeGrafter"/>
</dbReference>
<evidence type="ECO:0000313" key="9">
    <source>
        <dbReference type="EMBL" id="KAG5458486.1"/>
    </source>
</evidence>
<dbReference type="InterPro" id="IPR023828">
    <property type="entry name" value="Peptidase_S8_Ser-AS"/>
</dbReference>
<dbReference type="InterPro" id="IPR000209">
    <property type="entry name" value="Peptidase_S8/S53_dom"/>
</dbReference>
<comment type="similarity">
    <text evidence="1">Belongs to the peptidase S8 family. Furin subfamily.</text>
</comment>
<dbReference type="AlphaFoldDB" id="A0A8H7ZS41"/>
<dbReference type="PROSITE" id="PS51829">
    <property type="entry name" value="P_HOMO_B"/>
    <property type="match status" value="1"/>
</dbReference>
<dbReference type="Proteomes" id="UP000673691">
    <property type="component" value="Unassembled WGS sequence"/>
</dbReference>
<sequence>MASASFLADDIMVPHALRFVRLGLDFESLDLKDNFFAAGSHDFNDNTELPRPILDDDVHGTRCAGEIAAVRDNNVCGVGVAYNARVSGIRILSKDITDADEAMALNYRYHDNHIMSCSWGPPDDGASADAPQGIIAKAVVNGVTNGRNGKGTIYVFATGNGGLYQDNCNFDGYTNSVYTLTIGAIDILNRHPYYSEACSAQIAVTYSSGAGHFIFTTDVGSEKCAANHGGTSAAAPLAAGLLALVLDVRPDLNWRDVQHICIRTAEIVSADDEDWKPTYAGRKFNHKFGYGRLDAYRMVTFARTWKSVKPQTRLQMPPVHLNATIPFGPDGLQSNVTVTHEMVASAGLERLEHVTVTVNLNHSLRGDVEIMLVSPN</sequence>
<evidence type="ECO:0000256" key="4">
    <source>
        <dbReference type="ARBA" id="ARBA00022801"/>
    </source>
</evidence>
<dbReference type="OrthoDB" id="300641at2759"/>
<feature type="non-terminal residue" evidence="9">
    <location>
        <position position="376"/>
    </location>
</feature>
<dbReference type="PANTHER" id="PTHR42884">
    <property type="entry name" value="PROPROTEIN CONVERTASE SUBTILISIN/KEXIN-RELATED"/>
    <property type="match status" value="1"/>
</dbReference>
<keyword evidence="3" id="KW-0732">Signal</keyword>
<comment type="caution">
    <text evidence="9">The sequence shown here is derived from an EMBL/GenBank/DDBJ whole genome shotgun (WGS) entry which is preliminary data.</text>
</comment>
<protein>
    <submittedName>
        <fullName evidence="9">Peptidase S8/S53 domain-containing protein</fullName>
    </submittedName>
</protein>
<comment type="caution">
    <text evidence="7">Lacks conserved residue(s) required for the propagation of feature annotation.</text>
</comment>
<dbReference type="PANTHER" id="PTHR42884:SF14">
    <property type="entry name" value="NEUROENDOCRINE CONVERTASE 1"/>
    <property type="match status" value="1"/>
</dbReference>
<dbReference type="PROSITE" id="PS51892">
    <property type="entry name" value="SUBTILASE"/>
    <property type="match status" value="1"/>
</dbReference>
<evidence type="ECO:0000259" key="8">
    <source>
        <dbReference type="PROSITE" id="PS51829"/>
    </source>
</evidence>
<dbReference type="Pfam" id="PF01483">
    <property type="entry name" value="P_proprotein"/>
    <property type="match status" value="1"/>
</dbReference>
<evidence type="ECO:0000256" key="2">
    <source>
        <dbReference type="ARBA" id="ARBA00022670"/>
    </source>
</evidence>
<dbReference type="GO" id="GO:0016485">
    <property type="term" value="P:protein processing"/>
    <property type="evidence" value="ECO:0007669"/>
    <property type="project" value="TreeGrafter"/>
</dbReference>
<name>A0A8H7ZS41_9FUNG</name>
<dbReference type="Pfam" id="PF00082">
    <property type="entry name" value="Peptidase_S8"/>
    <property type="match status" value="1"/>
</dbReference>
<dbReference type="PROSITE" id="PS00138">
    <property type="entry name" value="SUBTILASE_SER"/>
    <property type="match status" value="1"/>
</dbReference>
<dbReference type="Gene3D" id="2.60.120.260">
    <property type="entry name" value="Galactose-binding domain-like"/>
    <property type="match status" value="1"/>
</dbReference>
<evidence type="ECO:0000256" key="1">
    <source>
        <dbReference type="ARBA" id="ARBA00005325"/>
    </source>
</evidence>
<dbReference type="PRINTS" id="PR00723">
    <property type="entry name" value="SUBTILISIN"/>
</dbReference>
<evidence type="ECO:0000256" key="6">
    <source>
        <dbReference type="ARBA" id="ARBA00022837"/>
    </source>
</evidence>
<evidence type="ECO:0000256" key="5">
    <source>
        <dbReference type="ARBA" id="ARBA00022825"/>
    </source>
</evidence>
<feature type="domain" description="P/Homo B" evidence="8">
    <location>
        <begin position="308"/>
        <end position="376"/>
    </location>
</feature>
<evidence type="ECO:0000256" key="3">
    <source>
        <dbReference type="ARBA" id="ARBA00022729"/>
    </source>
</evidence>
<keyword evidence="5" id="KW-0720">Serine protease</keyword>
<dbReference type="InterPro" id="IPR008979">
    <property type="entry name" value="Galactose-bd-like_sf"/>
</dbReference>
<gene>
    <name evidence="9" type="ORF">BJ554DRAFT_1276</name>
</gene>
<keyword evidence="2" id="KW-0645">Protease</keyword>
<dbReference type="SUPFAM" id="SSF49785">
    <property type="entry name" value="Galactose-binding domain-like"/>
    <property type="match status" value="1"/>
</dbReference>
<dbReference type="InterPro" id="IPR034182">
    <property type="entry name" value="Kexin/furin"/>
</dbReference>
<proteinExistence type="inferred from homology"/>
<dbReference type="PROSITE" id="PS00137">
    <property type="entry name" value="SUBTILASE_HIS"/>
    <property type="match status" value="1"/>
</dbReference>
<keyword evidence="6" id="KW-0106">Calcium</keyword>
<evidence type="ECO:0000256" key="7">
    <source>
        <dbReference type="PROSITE-ProRule" id="PRU01240"/>
    </source>
</evidence>
<dbReference type="InterPro" id="IPR015500">
    <property type="entry name" value="Peptidase_S8_subtilisin-rel"/>
</dbReference>
<keyword evidence="10" id="KW-1185">Reference proteome</keyword>
<dbReference type="GO" id="GO:0004252">
    <property type="term" value="F:serine-type endopeptidase activity"/>
    <property type="evidence" value="ECO:0007669"/>
    <property type="project" value="InterPro"/>
</dbReference>
<dbReference type="InterPro" id="IPR002884">
    <property type="entry name" value="P_dom"/>
</dbReference>
<dbReference type="CDD" id="cd04059">
    <property type="entry name" value="Peptidases_S8_Protein_convertases_Kexins_Furin-like"/>
    <property type="match status" value="1"/>
</dbReference>
<evidence type="ECO:0000313" key="10">
    <source>
        <dbReference type="Proteomes" id="UP000673691"/>
    </source>
</evidence>
<dbReference type="SUPFAM" id="SSF52743">
    <property type="entry name" value="Subtilisin-like"/>
    <property type="match status" value="1"/>
</dbReference>
<accession>A0A8H7ZS41</accession>
<keyword evidence="4" id="KW-0378">Hydrolase</keyword>
<dbReference type="Gene3D" id="3.40.50.200">
    <property type="entry name" value="Peptidase S8/S53 domain"/>
    <property type="match status" value="1"/>
</dbReference>
<dbReference type="InterPro" id="IPR036852">
    <property type="entry name" value="Peptidase_S8/S53_dom_sf"/>
</dbReference>